<evidence type="ECO:0000313" key="1">
    <source>
        <dbReference type="EMBL" id="SOJ54608.1"/>
    </source>
</evidence>
<evidence type="ECO:0000313" key="2">
    <source>
        <dbReference type="Proteomes" id="UP000554965"/>
    </source>
</evidence>
<proteinExistence type="predicted"/>
<dbReference type="EMBL" id="OCTY01000002">
    <property type="protein sequence ID" value="SOJ54608.1"/>
    <property type="molecule type" value="Genomic_DNA"/>
</dbReference>
<dbReference type="AlphaFoldDB" id="A0A7Z7IJD8"/>
<reference evidence="1 2" key="1">
    <citation type="submission" date="2017-10" db="EMBL/GenBank/DDBJ databases">
        <authorList>
            <consortium name="Urmite Genomes"/>
        </authorList>
    </citation>
    <scope>NUCLEOTIDE SEQUENCE [LARGE SCALE GENOMIC DNA]</scope>
    <source>
        <strain evidence="1 2">FB-527</strain>
    </source>
</reference>
<accession>A0A7Z7IJD8</accession>
<keyword evidence="2" id="KW-1185">Reference proteome</keyword>
<sequence length="79" mass="8907">MECVSVEPDGNDIGDALRGRHFTYDYMHAACRHESTNLTGNQLRHFGFPTKADTFSLTAGNRHRGRRLEQFDGSLVARP</sequence>
<comment type="caution">
    <text evidence="1">The sequence shown here is derived from an EMBL/GenBank/DDBJ whole genome shotgun (WGS) entry which is preliminary data.</text>
</comment>
<gene>
    <name evidence="1" type="ORF">MSIMFB_02097</name>
</gene>
<protein>
    <submittedName>
        <fullName evidence="1">Uncharacterized protein</fullName>
    </submittedName>
</protein>
<dbReference type="RefSeq" id="WP_186242617.1">
    <property type="nucleotide sequence ID" value="NZ_OCTY01000002.1"/>
</dbReference>
<organism evidence="1 2">
    <name type="scientific">Mycobacterium simulans</name>
    <dbReference type="NCBI Taxonomy" id="627089"/>
    <lineage>
        <taxon>Bacteria</taxon>
        <taxon>Bacillati</taxon>
        <taxon>Actinomycetota</taxon>
        <taxon>Actinomycetes</taxon>
        <taxon>Mycobacteriales</taxon>
        <taxon>Mycobacteriaceae</taxon>
        <taxon>Mycobacterium</taxon>
    </lineage>
</organism>
<dbReference type="Proteomes" id="UP000554965">
    <property type="component" value="Unassembled WGS sequence"/>
</dbReference>
<name>A0A7Z7IJD8_9MYCO</name>